<keyword evidence="4" id="KW-0472">Membrane</keyword>
<dbReference type="InterPro" id="IPR036187">
    <property type="entry name" value="DNA_mismatch_repair_MutS_sf"/>
</dbReference>
<dbReference type="PANTHER" id="PTHR11361">
    <property type="entry name" value="DNA MISMATCH REPAIR PROTEIN MUTS FAMILY MEMBER"/>
    <property type="match status" value="1"/>
</dbReference>
<organism evidence="6 7">
    <name type="scientific">Oceanirhabdus seepicola</name>
    <dbReference type="NCBI Taxonomy" id="2828781"/>
    <lineage>
        <taxon>Bacteria</taxon>
        <taxon>Bacillati</taxon>
        <taxon>Bacillota</taxon>
        <taxon>Clostridia</taxon>
        <taxon>Eubacteriales</taxon>
        <taxon>Clostridiaceae</taxon>
        <taxon>Oceanirhabdus</taxon>
    </lineage>
</organism>
<dbReference type="InterPro" id="IPR045076">
    <property type="entry name" value="MutS"/>
</dbReference>
<evidence type="ECO:0000313" key="7">
    <source>
        <dbReference type="Proteomes" id="UP001056429"/>
    </source>
</evidence>
<protein>
    <recommendedName>
        <fullName evidence="5">DNA mismatch repair proteins mutS family domain-containing protein</fullName>
    </recommendedName>
</protein>
<proteinExistence type="predicted"/>
<keyword evidence="2" id="KW-0067">ATP-binding</keyword>
<sequence>MNIKQRNSLYNIATALGAVITFIVGYLGVLVITDRMESIGRHYGYGFICIAVISAVLTYFMFLKGKMCKLIIEIKGEWGKEIKKKRKLDQVSNIFKSIVEHRNKSSEEFYIDDQTWLDLNGDGIYKKLDRSYSFLGEIGMYFMLRYPLLDKKKILRRKNIIQWFEKNKEKREEIQFAFANIGKDKEYLLSSYIFKENKMEIHKNDQMAIAVCSKLFLLIVPIWFLVSGGAAVLFTVILFVVNMLLSLKLKNEVEGNAPIFSLMGKMIISGNKIVKQISGEREFEEGFSQLQNMLKKCDVIRKNSSLLVKSEVPGNELSDLLAEYFNIMTLNNYRKMAKGIKYINKYEEELIEIFMLLGEIEGLIAVGSYRKNISYCLPEFIEENKSNIDAVEIYHPLVENCVQNTINIAQGIIITGSNMSGKSTFLRTIGICQLFSQTIVTVPAKKFETGLMKIISSIDIHDDINNKKSYYFVEVENLFRIIEESSKGVPVLALVDEILNGTNPVDRIAAATGILKYLEKHMCIPIVATHDMELTGNLKDRYNCYYFTEKVEGNGMEFDYKINEGVSDSRNAIKLLKVVGYPQEILENII</sequence>
<dbReference type="Proteomes" id="UP001056429">
    <property type="component" value="Unassembled WGS sequence"/>
</dbReference>
<dbReference type="RefSeq" id="WP_250858813.1">
    <property type="nucleotide sequence ID" value="NZ_JAGSOJ010000002.1"/>
</dbReference>
<keyword evidence="4" id="KW-1133">Transmembrane helix</keyword>
<evidence type="ECO:0000256" key="1">
    <source>
        <dbReference type="ARBA" id="ARBA00022741"/>
    </source>
</evidence>
<feature type="domain" description="DNA mismatch repair proteins mutS family" evidence="5">
    <location>
        <begin position="409"/>
        <end position="588"/>
    </location>
</feature>
<dbReference type="InterPro" id="IPR000432">
    <property type="entry name" value="DNA_mismatch_repair_MutS_C"/>
</dbReference>
<reference evidence="6" key="2">
    <citation type="submission" date="2021-04" db="EMBL/GenBank/DDBJ databases">
        <authorList>
            <person name="Dong X."/>
        </authorList>
    </citation>
    <scope>NUCLEOTIDE SEQUENCE</scope>
    <source>
        <strain evidence="6">ZWT</strain>
    </source>
</reference>
<evidence type="ECO:0000259" key="5">
    <source>
        <dbReference type="SMART" id="SM00534"/>
    </source>
</evidence>
<dbReference type="InterPro" id="IPR027417">
    <property type="entry name" value="P-loop_NTPase"/>
</dbReference>
<name>A0A9J6P1N2_9CLOT</name>
<dbReference type="GO" id="GO:0030983">
    <property type="term" value="F:mismatched DNA binding"/>
    <property type="evidence" value="ECO:0007669"/>
    <property type="project" value="InterPro"/>
</dbReference>
<keyword evidence="3" id="KW-0238">DNA-binding</keyword>
<gene>
    <name evidence="6" type="ORF">KDK92_08560</name>
</gene>
<dbReference type="SMART" id="SM00534">
    <property type="entry name" value="MUTSac"/>
    <property type="match status" value="1"/>
</dbReference>
<reference evidence="6" key="1">
    <citation type="journal article" date="2021" name="mSystems">
        <title>Bacteria and Archaea Synergistically Convert Glycine Betaine to Biogenic Methane in the Formosa Cold Seep of the South China Sea.</title>
        <authorList>
            <person name="Li L."/>
            <person name="Zhang W."/>
            <person name="Zhang S."/>
            <person name="Song L."/>
            <person name="Sun Q."/>
            <person name="Zhang H."/>
            <person name="Xiang H."/>
            <person name="Dong X."/>
        </authorList>
    </citation>
    <scope>NUCLEOTIDE SEQUENCE</scope>
    <source>
        <strain evidence="6">ZWT</strain>
    </source>
</reference>
<dbReference type="Pfam" id="PF00488">
    <property type="entry name" value="MutS_V"/>
    <property type="match status" value="1"/>
</dbReference>
<keyword evidence="7" id="KW-1185">Reference proteome</keyword>
<dbReference type="EMBL" id="JAGSOJ010000002">
    <property type="protein sequence ID" value="MCM1989789.1"/>
    <property type="molecule type" value="Genomic_DNA"/>
</dbReference>
<dbReference type="Gene3D" id="3.40.50.300">
    <property type="entry name" value="P-loop containing nucleotide triphosphate hydrolases"/>
    <property type="match status" value="1"/>
</dbReference>
<comment type="caution">
    <text evidence="6">The sequence shown here is derived from an EMBL/GenBank/DDBJ whole genome shotgun (WGS) entry which is preliminary data.</text>
</comment>
<accession>A0A9J6P1N2</accession>
<dbReference type="GO" id="GO:0006298">
    <property type="term" value="P:mismatch repair"/>
    <property type="evidence" value="ECO:0007669"/>
    <property type="project" value="InterPro"/>
</dbReference>
<evidence type="ECO:0000313" key="6">
    <source>
        <dbReference type="EMBL" id="MCM1989789.1"/>
    </source>
</evidence>
<feature type="transmembrane region" description="Helical" evidence="4">
    <location>
        <begin position="12"/>
        <end position="32"/>
    </location>
</feature>
<keyword evidence="4" id="KW-0812">Transmembrane</keyword>
<evidence type="ECO:0000256" key="3">
    <source>
        <dbReference type="ARBA" id="ARBA00023125"/>
    </source>
</evidence>
<evidence type="ECO:0000256" key="4">
    <source>
        <dbReference type="SAM" id="Phobius"/>
    </source>
</evidence>
<feature type="transmembrane region" description="Helical" evidence="4">
    <location>
        <begin position="44"/>
        <end position="63"/>
    </location>
</feature>
<dbReference type="PANTHER" id="PTHR11361:SF152">
    <property type="entry name" value="DNA MISMATCH REPAIR PROTEIN"/>
    <property type="match status" value="1"/>
</dbReference>
<dbReference type="GO" id="GO:0005829">
    <property type="term" value="C:cytosol"/>
    <property type="evidence" value="ECO:0007669"/>
    <property type="project" value="TreeGrafter"/>
</dbReference>
<dbReference type="GO" id="GO:0005524">
    <property type="term" value="F:ATP binding"/>
    <property type="evidence" value="ECO:0007669"/>
    <property type="project" value="UniProtKB-KW"/>
</dbReference>
<dbReference type="SUPFAM" id="SSF48334">
    <property type="entry name" value="DNA repair protein MutS, domain III"/>
    <property type="match status" value="1"/>
</dbReference>
<dbReference type="SUPFAM" id="SSF52540">
    <property type="entry name" value="P-loop containing nucleoside triphosphate hydrolases"/>
    <property type="match status" value="1"/>
</dbReference>
<dbReference type="AlphaFoldDB" id="A0A9J6P1N2"/>
<evidence type="ECO:0000256" key="2">
    <source>
        <dbReference type="ARBA" id="ARBA00022840"/>
    </source>
</evidence>
<keyword evidence="1" id="KW-0547">Nucleotide-binding</keyword>
<dbReference type="GO" id="GO:0140664">
    <property type="term" value="F:ATP-dependent DNA damage sensor activity"/>
    <property type="evidence" value="ECO:0007669"/>
    <property type="project" value="InterPro"/>
</dbReference>